<gene>
    <name evidence="2" type="ORF">Q5P01_000003</name>
</gene>
<protein>
    <submittedName>
        <fullName evidence="2">Uncharacterized protein</fullName>
    </submittedName>
</protein>
<name>A0AA88IR39_CHASR</name>
<reference evidence="2" key="1">
    <citation type="submission" date="2023-07" db="EMBL/GenBank/DDBJ databases">
        <title>Chromosome-level Genome Assembly of Striped Snakehead (Channa striata).</title>
        <authorList>
            <person name="Liu H."/>
        </authorList>
    </citation>
    <scope>NUCLEOTIDE SEQUENCE</scope>
    <source>
        <strain evidence="2">Gz</strain>
        <tissue evidence="2">Muscle</tissue>
    </source>
</reference>
<comment type="caution">
    <text evidence="2">The sequence shown here is derived from an EMBL/GenBank/DDBJ whole genome shotgun (WGS) entry which is preliminary data.</text>
</comment>
<evidence type="ECO:0000313" key="2">
    <source>
        <dbReference type="EMBL" id="KAK2812524.1"/>
    </source>
</evidence>
<keyword evidence="3" id="KW-1185">Reference proteome</keyword>
<organism evidence="2 3">
    <name type="scientific">Channa striata</name>
    <name type="common">Snakehead murrel</name>
    <name type="synonym">Ophicephalus striatus</name>
    <dbReference type="NCBI Taxonomy" id="64152"/>
    <lineage>
        <taxon>Eukaryota</taxon>
        <taxon>Metazoa</taxon>
        <taxon>Chordata</taxon>
        <taxon>Craniata</taxon>
        <taxon>Vertebrata</taxon>
        <taxon>Euteleostomi</taxon>
        <taxon>Actinopterygii</taxon>
        <taxon>Neopterygii</taxon>
        <taxon>Teleostei</taxon>
        <taxon>Neoteleostei</taxon>
        <taxon>Acanthomorphata</taxon>
        <taxon>Anabantaria</taxon>
        <taxon>Anabantiformes</taxon>
        <taxon>Channoidei</taxon>
        <taxon>Channidae</taxon>
        <taxon>Channa</taxon>
    </lineage>
</organism>
<dbReference type="Proteomes" id="UP001187415">
    <property type="component" value="Unassembled WGS sequence"/>
</dbReference>
<proteinExistence type="predicted"/>
<evidence type="ECO:0000313" key="3">
    <source>
        <dbReference type="Proteomes" id="UP001187415"/>
    </source>
</evidence>
<sequence length="140" mass="15035">MTDGLKVSPSDWGGSAGGGVESLSPVQSSPKEQRSQRRSSMPAAQLHGDAGPQPGVGVGGPHLLEGDHLVDLDQTPTMIPEVHYHTPVVHVAQWTEVRYGRRGRRPRGAFHQVLTEERLGTGARGMDNAFQHGYLGGPER</sequence>
<accession>A0AA88IR39</accession>
<dbReference type="AlphaFoldDB" id="A0AA88IR39"/>
<evidence type="ECO:0000256" key="1">
    <source>
        <dbReference type="SAM" id="MobiDB-lite"/>
    </source>
</evidence>
<dbReference type="EMBL" id="JAUPFM010000124">
    <property type="protein sequence ID" value="KAK2812524.1"/>
    <property type="molecule type" value="Genomic_DNA"/>
</dbReference>
<feature type="region of interest" description="Disordered" evidence="1">
    <location>
        <begin position="1"/>
        <end position="66"/>
    </location>
</feature>